<dbReference type="OrthoDB" id="7376020at2"/>
<sequence length="142" mass="14725">MTLLPLVLLAAPLQAAPAPLPQATCPAIDADLPAPLKGWSTTGTGMAMDRAFLLPAPNGEASANFTIAKGGRYRVALDQAGWIDLVQGGKPLTSAGHGHGPSCTTIRKIVDFDLTPGAYTLKLTKIAKQQAKVMLVAPAQNE</sequence>
<dbReference type="Proteomes" id="UP000266693">
    <property type="component" value="Unassembled WGS sequence"/>
</dbReference>
<accession>A0A396RQZ4</accession>
<evidence type="ECO:0000256" key="1">
    <source>
        <dbReference type="SAM" id="SignalP"/>
    </source>
</evidence>
<dbReference type="AlphaFoldDB" id="A0A396RQZ4"/>
<dbReference type="EMBL" id="QWLV01000008">
    <property type="protein sequence ID" value="RHW16703.1"/>
    <property type="molecule type" value="Genomic_DNA"/>
</dbReference>
<comment type="caution">
    <text evidence="2">The sequence shown here is derived from an EMBL/GenBank/DDBJ whole genome shotgun (WGS) entry which is preliminary data.</text>
</comment>
<gene>
    <name evidence="2" type="ORF">D1610_14540</name>
</gene>
<feature type="signal peptide" evidence="1">
    <location>
        <begin position="1"/>
        <end position="15"/>
    </location>
</feature>
<keyword evidence="3" id="KW-1185">Reference proteome</keyword>
<evidence type="ECO:0000313" key="2">
    <source>
        <dbReference type="EMBL" id="RHW16703.1"/>
    </source>
</evidence>
<protein>
    <recommendedName>
        <fullName evidence="4">Homogentisate 1,2-dioxygenase</fullName>
    </recommendedName>
</protein>
<feature type="chain" id="PRO_5017240402" description="Homogentisate 1,2-dioxygenase" evidence="1">
    <location>
        <begin position="16"/>
        <end position="142"/>
    </location>
</feature>
<evidence type="ECO:0008006" key="4">
    <source>
        <dbReference type="Google" id="ProtNLM"/>
    </source>
</evidence>
<proteinExistence type="predicted"/>
<reference evidence="2 3" key="1">
    <citation type="submission" date="2018-08" db="EMBL/GenBank/DDBJ databases">
        <title>The multiple taxonomic identification of Sphingomonas gilva.</title>
        <authorList>
            <person name="Zhu D."/>
            <person name="Zheng S."/>
        </authorList>
    </citation>
    <scope>NUCLEOTIDE SEQUENCE [LARGE SCALE GENOMIC DNA]</scope>
    <source>
        <strain evidence="2 3">ZDH117</strain>
    </source>
</reference>
<evidence type="ECO:0000313" key="3">
    <source>
        <dbReference type="Proteomes" id="UP000266693"/>
    </source>
</evidence>
<organism evidence="2 3">
    <name type="scientific">Sphingomonas gilva</name>
    <dbReference type="NCBI Taxonomy" id="2305907"/>
    <lineage>
        <taxon>Bacteria</taxon>
        <taxon>Pseudomonadati</taxon>
        <taxon>Pseudomonadota</taxon>
        <taxon>Alphaproteobacteria</taxon>
        <taxon>Sphingomonadales</taxon>
        <taxon>Sphingomonadaceae</taxon>
        <taxon>Sphingomonas</taxon>
    </lineage>
</organism>
<name>A0A396RQZ4_9SPHN</name>
<keyword evidence="1" id="KW-0732">Signal</keyword>